<organism evidence="3 4">
    <name type="scientific">Kockovaella imperatae</name>
    <dbReference type="NCBI Taxonomy" id="4999"/>
    <lineage>
        <taxon>Eukaryota</taxon>
        <taxon>Fungi</taxon>
        <taxon>Dikarya</taxon>
        <taxon>Basidiomycota</taxon>
        <taxon>Agaricomycotina</taxon>
        <taxon>Tremellomycetes</taxon>
        <taxon>Tremellales</taxon>
        <taxon>Cuniculitremaceae</taxon>
        <taxon>Kockovaella</taxon>
    </lineage>
</organism>
<evidence type="ECO:0000313" key="3">
    <source>
        <dbReference type="EMBL" id="ORX34054.1"/>
    </source>
</evidence>
<dbReference type="Pfam" id="PF00106">
    <property type="entry name" value="adh_short"/>
    <property type="match status" value="1"/>
</dbReference>
<dbReference type="InParanoid" id="A0A1Y1U939"/>
<dbReference type="InterPro" id="IPR002347">
    <property type="entry name" value="SDR_fam"/>
</dbReference>
<protein>
    <submittedName>
        <fullName evidence="3">Putative short-chain dehydrogenase</fullName>
    </submittedName>
</protein>
<dbReference type="AlphaFoldDB" id="A0A1Y1U939"/>
<keyword evidence="2" id="KW-0560">Oxidoreductase</keyword>
<comment type="similarity">
    <text evidence="1">Belongs to the short-chain dehydrogenases/reductases (SDR) family.</text>
</comment>
<dbReference type="PANTHER" id="PTHR43669">
    <property type="entry name" value="5-KETO-D-GLUCONATE 5-REDUCTASE"/>
    <property type="match status" value="1"/>
</dbReference>
<evidence type="ECO:0000256" key="2">
    <source>
        <dbReference type="ARBA" id="ARBA00023002"/>
    </source>
</evidence>
<reference evidence="3 4" key="1">
    <citation type="submission" date="2017-03" db="EMBL/GenBank/DDBJ databases">
        <title>Widespread Adenine N6-methylation of Active Genes in Fungi.</title>
        <authorList>
            <consortium name="DOE Joint Genome Institute"/>
            <person name="Mondo S.J."/>
            <person name="Dannebaum R.O."/>
            <person name="Kuo R.C."/>
            <person name="Louie K.B."/>
            <person name="Bewick A.J."/>
            <person name="Labutti K."/>
            <person name="Haridas S."/>
            <person name="Kuo A."/>
            <person name="Salamov A."/>
            <person name="Ahrendt S.R."/>
            <person name="Lau R."/>
            <person name="Bowen B.P."/>
            <person name="Lipzen A."/>
            <person name="Sullivan W."/>
            <person name="Andreopoulos W.B."/>
            <person name="Clum A."/>
            <person name="Lindquist E."/>
            <person name="Daum C."/>
            <person name="Northen T.R."/>
            <person name="Ramamoorthy G."/>
            <person name="Schmitz R.J."/>
            <person name="Gryganskyi A."/>
            <person name="Culley D."/>
            <person name="Magnuson J."/>
            <person name="James T.Y."/>
            <person name="O'Malley M.A."/>
            <person name="Stajich J.E."/>
            <person name="Spatafora J.W."/>
            <person name="Visel A."/>
            <person name="Grigoriev I.V."/>
        </authorList>
    </citation>
    <scope>NUCLEOTIDE SEQUENCE [LARGE SCALE GENOMIC DNA]</scope>
    <source>
        <strain evidence="3 4">NRRL Y-17943</strain>
    </source>
</reference>
<dbReference type="STRING" id="4999.A0A1Y1U939"/>
<evidence type="ECO:0000256" key="1">
    <source>
        <dbReference type="ARBA" id="ARBA00006484"/>
    </source>
</evidence>
<dbReference type="Proteomes" id="UP000193218">
    <property type="component" value="Unassembled WGS sequence"/>
</dbReference>
<dbReference type="PRINTS" id="PR00081">
    <property type="entry name" value="GDHRDH"/>
</dbReference>
<sequence>MSPVALIIGAGSGVGKACAESFSAEGYQVAVASRTGHNLEKRFTYYQLDASHPSAISHLFERVKMDLGVPNVVIYNAYTFHGGEAKENLLTVNLSHVINDFNVNTISPYLAAGEAVKGWQELEKQGRVGKQGATFIYTGNVFPTKPNPHAIAFCAQKAAVKNIVLNLSQIYREEPYKFYWGDERASEGGAVYGDINGPLHGETYLKLAEEPKQQIYDYTFVKGKGYVKFDDHA</sequence>
<dbReference type="PANTHER" id="PTHR43669:SF4">
    <property type="entry name" value="SHORT-CHAIN DEHYDROGENASE"/>
    <property type="match status" value="1"/>
</dbReference>
<dbReference type="GeneID" id="33553954"/>
<keyword evidence="4" id="KW-1185">Reference proteome</keyword>
<dbReference type="Gene3D" id="3.40.50.720">
    <property type="entry name" value="NAD(P)-binding Rossmann-like Domain"/>
    <property type="match status" value="1"/>
</dbReference>
<dbReference type="GO" id="GO:0016491">
    <property type="term" value="F:oxidoreductase activity"/>
    <property type="evidence" value="ECO:0007669"/>
    <property type="project" value="UniProtKB-KW"/>
</dbReference>
<dbReference type="OrthoDB" id="5336600at2759"/>
<dbReference type="EMBL" id="NBSH01000016">
    <property type="protein sequence ID" value="ORX34054.1"/>
    <property type="molecule type" value="Genomic_DNA"/>
</dbReference>
<comment type="caution">
    <text evidence="3">The sequence shown here is derived from an EMBL/GenBank/DDBJ whole genome shotgun (WGS) entry which is preliminary data.</text>
</comment>
<name>A0A1Y1U939_9TREE</name>
<evidence type="ECO:0000313" key="4">
    <source>
        <dbReference type="Proteomes" id="UP000193218"/>
    </source>
</evidence>
<dbReference type="InterPro" id="IPR036291">
    <property type="entry name" value="NAD(P)-bd_dom_sf"/>
</dbReference>
<dbReference type="CDD" id="cd05233">
    <property type="entry name" value="SDR_c"/>
    <property type="match status" value="1"/>
</dbReference>
<accession>A0A1Y1U939</accession>
<dbReference type="RefSeq" id="XP_021868342.1">
    <property type="nucleotide sequence ID" value="XM_022012146.1"/>
</dbReference>
<gene>
    <name evidence="3" type="ORF">BD324DRAFT_194305</name>
</gene>
<proteinExistence type="inferred from homology"/>
<dbReference type="SUPFAM" id="SSF51735">
    <property type="entry name" value="NAD(P)-binding Rossmann-fold domains"/>
    <property type="match status" value="1"/>
</dbReference>